<dbReference type="RefSeq" id="WP_281928437.1">
    <property type="nucleotide sequence ID" value="NZ_AP027142.1"/>
</dbReference>
<accession>A0ABN6VIE3</accession>
<feature type="region of interest" description="Disordered" evidence="10">
    <location>
        <begin position="39"/>
        <end position="65"/>
    </location>
</feature>
<dbReference type="InterPro" id="IPR037066">
    <property type="entry name" value="Plug_dom_sf"/>
</dbReference>
<proteinExistence type="inferred from homology"/>
<dbReference type="PANTHER" id="PTHR30069">
    <property type="entry name" value="TONB-DEPENDENT OUTER MEMBRANE RECEPTOR"/>
    <property type="match status" value="1"/>
</dbReference>
<dbReference type="Proteomes" id="UP001317629">
    <property type="component" value="Chromosome"/>
</dbReference>
<evidence type="ECO:0000256" key="5">
    <source>
        <dbReference type="ARBA" id="ARBA00023077"/>
    </source>
</evidence>
<keyword evidence="7 8" id="KW-0998">Cell outer membrane</keyword>
<dbReference type="Gene3D" id="2.170.130.10">
    <property type="entry name" value="TonB-dependent receptor, plug domain"/>
    <property type="match status" value="1"/>
</dbReference>
<evidence type="ECO:0000259" key="12">
    <source>
        <dbReference type="Pfam" id="PF00593"/>
    </source>
</evidence>
<evidence type="ECO:0000256" key="7">
    <source>
        <dbReference type="ARBA" id="ARBA00023237"/>
    </source>
</evidence>
<evidence type="ECO:0000313" key="15">
    <source>
        <dbReference type="Proteomes" id="UP001317629"/>
    </source>
</evidence>
<protein>
    <submittedName>
        <fullName evidence="14">Membrane protein</fullName>
    </submittedName>
</protein>
<dbReference type="SUPFAM" id="SSF56935">
    <property type="entry name" value="Porins"/>
    <property type="match status" value="1"/>
</dbReference>
<keyword evidence="5 9" id="KW-0798">TonB box</keyword>
<evidence type="ECO:0000256" key="9">
    <source>
        <dbReference type="RuleBase" id="RU003357"/>
    </source>
</evidence>
<dbReference type="InterPro" id="IPR039426">
    <property type="entry name" value="TonB-dep_rcpt-like"/>
</dbReference>
<evidence type="ECO:0000259" key="13">
    <source>
        <dbReference type="Pfam" id="PF07715"/>
    </source>
</evidence>
<keyword evidence="11" id="KW-0732">Signal</keyword>
<evidence type="ECO:0000256" key="4">
    <source>
        <dbReference type="ARBA" id="ARBA00022692"/>
    </source>
</evidence>
<feature type="domain" description="TonB-dependent receptor-like beta-barrel" evidence="12">
    <location>
        <begin position="269"/>
        <end position="756"/>
    </location>
</feature>
<dbReference type="EMBL" id="AP027142">
    <property type="protein sequence ID" value="BDV35095.1"/>
    <property type="molecule type" value="Genomic_DNA"/>
</dbReference>
<organism evidence="14 15">
    <name type="scientific">Methylocystis iwaonis</name>
    <dbReference type="NCBI Taxonomy" id="2885079"/>
    <lineage>
        <taxon>Bacteria</taxon>
        <taxon>Pseudomonadati</taxon>
        <taxon>Pseudomonadota</taxon>
        <taxon>Alphaproteobacteria</taxon>
        <taxon>Hyphomicrobiales</taxon>
        <taxon>Methylocystaceae</taxon>
        <taxon>Methylocystis</taxon>
    </lineage>
</organism>
<feature type="chain" id="PRO_5045278275" evidence="11">
    <location>
        <begin position="24"/>
        <end position="800"/>
    </location>
</feature>
<dbReference type="InterPro" id="IPR012910">
    <property type="entry name" value="Plug_dom"/>
</dbReference>
<evidence type="ECO:0000256" key="3">
    <source>
        <dbReference type="ARBA" id="ARBA00022452"/>
    </source>
</evidence>
<evidence type="ECO:0000256" key="8">
    <source>
        <dbReference type="PROSITE-ProRule" id="PRU01360"/>
    </source>
</evidence>
<keyword evidence="2 8" id="KW-0813">Transport</keyword>
<evidence type="ECO:0000256" key="1">
    <source>
        <dbReference type="ARBA" id="ARBA00004571"/>
    </source>
</evidence>
<dbReference type="Gene3D" id="2.40.170.20">
    <property type="entry name" value="TonB-dependent receptor, beta-barrel domain"/>
    <property type="match status" value="1"/>
</dbReference>
<keyword evidence="4 8" id="KW-0812">Transmembrane</keyword>
<dbReference type="PROSITE" id="PS52016">
    <property type="entry name" value="TONB_DEPENDENT_REC_3"/>
    <property type="match status" value="1"/>
</dbReference>
<dbReference type="Pfam" id="PF07715">
    <property type="entry name" value="Plug"/>
    <property type="match status" value="1"/>
</dbReference>
<evidence type="ECO:0000313" key="14">
    <source>
        <dbReference type="EMBL" id="BDV35095.1"/>
    </source>
</evidence>
<sequence>MVLDRRISFIALSVALAPGGALAQTSLPTIEVGGAPLRSTARPATAQTAPSRPAAGQSTRVSSAPISATPAASPVVIKYAVPAATYTLSSKELAQTRQFDVSGALQRQAPGVIISDVAGNPFQPQIDFRGFVASPISGTPQGLAVYQNGIRVNEAWGDAVNWDLIPNIAIDRLTVVTGNPLFGLNAIGGAVTVDMKNGFTYQGFELDARTGSWARRQASMQYGVQKGAFASYLAMEAAGDNGYRHFSGSHVKRLYGDVGYRGESGEIHANVTVAQNRFGASGPAPVELTNIDPGAAYTTPQTYKNTLAMYDINGNIAPNEHWKLFGDVHFRAFDQARVDGNTTEFNSCGEATLCNGEGEDTRLPDYFGGAASLGVIDNTWTRSRTIGGTVQATNDDIYFGFHNKITFGVSYDHGWTAFSANETLGVIQPNLVVGITGPVVEEPGSSISSVSVRASNDYLGVYALDTLDITDKLSATAGARFNRAGISLYDMRGTQINGSGVYTRINPVAGLTYKILPNVSAYASYSEANRAPTPLELACADPNRPCLIDNFLVADPPLKQVVSHTIETGLRGNVALPAIIPWAADYLPGELTWSAGLYRTYNFNDILSVPTQVGGRGYFTNAGTTLRQGVEASLRYADERLSAWLSYTLTDATFQSTILLGAPNNPLAAAFGNGSVMITPGANMSSIPRHRLKAGADYAVTPQWRIGGDVVYSTGGWLREDEINAFGTLSPYALINLRTSWQATPNLQFYGLIENVANVRSRSFGVFYDTAAISFLPLSNPKMVSLGPPLGLFGGVKISF</sequence>
<evidence type="ECO:0000256" key="2">
    <source>
        <dbReference type="ARBA" id="ARBA00022448"/>
    </source>
</evidence>
<dbReference type="InterPro" id="IPR036942">
    <property type="entry name" value="Beta-barrel_TonB_sf"/>
</dbReference>
<name>A0ABN6VIE3_9HYPH</name>
<comment type="subcellular location">
    <subcellularLocation>
        <location evidence="1 8">Cell outer membrane</location>
        <topology evidence="1 8">Multi-pass membrane protein</topology>
    </subcellularLocation>
</comment>
<keyword evidence="3 8" id="KW-1134">Transmembrane beta strand</keyword>
<dbReference type="PANTHER" id="PTHR30069:SF39">
    <property type="entry name" value="BLL6183 PROTEIN"/>
    <property type="match status" value="1"/>
</dbReference>
<keyword evidence="6 8" id="KW-0472">Membrane</keyword>
<gene>
    <name evidence="14" type="ORF">SS37A_26240</name>
</gene>
<feature type="signal peptide" evidence="11">
    <location>
        <begin position="1"/>
        <end position="23"/>
    </location>
</feature>
<dbReference type="InterPro" id="IPR000531">
    <property type="entry name" value="Beta-barrel_TonB"/>
</dbReference>
<comment type="similarity">
    <text evidence="8 9">Belongs to the TonB-dependent receptor family.</text>
</comment>
<feature type="domain" description="TonB-dependent receptor plug" evidence="13">
    <location>
        <begin position="80"/>
        <end position="190"/>
    </location>
</feature>
<evidence type="ECO:0000256" key="6">
    <source>
        <dbReference type="ARBA" id="ARBA00023136"/>
    </source>
</evidence>
<evidence type="ECO:0000256" key="11">
    <source>
        <dbReference type="SAM" id="SignalP"/>
    </source>
</evidence>
<feature type="compositionally biased region" description="Polar residues" evidence="10">
    <location>
        <begin position="45"/>
        <end position="60"/>
    </location>
</feature>
<keyword evidence="15" id="KW-1185">Reference proteome</keyword>
<evidence type="ECO:0000256" key="10">
    <source>
        <dbReference type="SAM" id="MobiDB-lite"/>
    </source>
</evidence>
<dbReference type="Pfam" id="PF00593">
    <property type="entry name" value="TonB_dep_Rec_b-barrel"/>
    <property type="match status" value="1"/>
</dbReference>
<reference evidence="14 15" key="1">
    <citation type="journal article" date="2023" name="Int. J. Syst. Evol. Microbiol.">
        <title>Methylocystis iwaonis sp. nov., a type II methane-oxidizing bacterium from surface soil of a rice paddy field in Japan, and emended description of the genus Methylocystis (ex Whittenbury et al. 1970) Bowman et al. 1993.</title>
        <authorList>
            <person name="Kaise H."/>
            <person name="Sawadogo J.B."/>
            <person name="Alam M.S."/>
            <person name="Ueno C."/>
            <person name="Dianou D."/>
            <person name="Shinjo R."/>
            <person name="Asakawa S."/>
        </authorList>
    </citation>
    <scope>NUCLEOTIDE SEQUENCE [LARGE SCALE GENOMIC DNA]</scope>
    <source>
        <strain evidence="14 15">SS37A-Re</strain>
    </source>
</reference>